<name>F0XKC4_GROCL</name>
<sequence>MSWFGVAPLKKFPAPFLRPYGPFFAAGIVIAYGVNSAQNALSQTAEWKNDPRNVRRVLIFPRTTIDGVFHYMTSCAVLFCRFRARNALPLYSRTIATMATMATMGKKPGAPKPAVPKKDVKILMLHGYTQSGPSFRSKTRALEKLLQKQLAPHNLMPVLIYPTAPIRLQPRDIPGYQPQTREGAGDDDTTPEEADAWAWWRFDEASGTYRFFDEGMMSLAGPIAAAGGIDGVLGFSQGGALAALLAAALEQPPRTQRSSSSSSSSNDTPANSPWVDAVRAANNQSGLQFAVIYSGFYTPPEDVAWLLEPAIRTPTLQYIGSLDTVVDESRSQALIDRCVDAAVVIHPGGHFVPVSKQWIMPLVGFIKDHVQEPGPEAEVEPIKAKA</sequence>
<evidence type="ECO:0000313" key="5">
    <source>
        <dbReference type="Proteomes" id="UP000007796"/>
    </source>
</evidence>
<evidence type="ECO:0000313" key="4">
    <source>
        <dbReference type="EMBL" id="EFX01884.1"/>
    </source>
</evidence>
<keyword evidence="1" id="KW-0378">Hydrolase</keyword>
<accession>F0XKC4</accession>
<dbReference type="GO" id="GO:0005737">
    <property type="term" value="C:cytoplasm"/>
    <property type="evidence" value="ECO:0007669"/>
    <property type="project" value="TreeGrafter"/>
</dbReference>
<dbReference type="Gene3D" id="3.40.50.1820">
    <property type="entry name" value="alpha/beta hydrolase"/>
    <property type="match status" value="1"/>
</dbReference>
<dbReference type="SUPFAM" id="SSF53474">
    <property type="entry name" value="alpha/beta-Hydrolases"/>
    <property type="match status" value="1"/>
</dbReference>
<dbReference type="GO" id="GO:0045259">
    <property type="term" value="C:proton-transporting ATP synthase complex"/>
    <property type="evidence" value="ECO:0007669"/>
    <property type="project" value="InterPro"/>
</dbReference>
<dbReference type="GO" id="GO:0016787">
    <property type="term" value="F:hydrolase activity"/>
    <property type="evidence" value="ECO:0007669"/>
    <property type="project" value="UniProtKB-KW"/>
</dbReference>
<dbReference type="AlphaFoldDB" id="F0XKC4"/>
<dbReference type="PANTHER" id="PTHR48070:SF6">
    <property type="entry name" value="ESTERASE OVCA2"/>
    <property type="match status" value="1"/>
</dbReference>
<evidence type="ECO:0000259" key="3">
    <source>
        <dbReference type="Pfam" id="PF03959"/>
    </source>
</evidence>
<feature type="region of interest" description="Disordered" evidence="2">
    <location>
        <begin position="252"/>
        <end position="273"/>
    </location>
</feature>
<keyword evidence="5" id="KW-1185">Reference proteome</keyword>
<dbReference type="RefSeq" id="XP_014171366.1">
    <property type="nucleotide sequence ID" value="XM_014315891.1"/>
</dbReference>
<dbReference type="eggNOG" id="KOG2551">
    <property type="taxonomic scope" value="Eukaryota"/>
</dbReference>
<dbReference type="GO" id="GO:0019748">
    <property type="term" value="P:secondary metabolic process"/>
    <property type="evidence" value="ECO:0007669"/>
    <property type="project" value="TreeGrafter"/>
</dbReference>
<dbReference type="Pfam" id="PF03959">
    <property type="entry name" value="FSH1"/>
    <property type="match status" value="1"/>
</dbReference>
<dbReference type="Proteomes" id="UP000007796">
    <property type="component" value="Unassembled WGS sequence"/>
</dbReference>
<proteinExistence type="predicted"/>
<evidence type="ECO:0000256" key="2">
    <source>
        <dbReference type="SAM" id="MobiDB-lite"/>
    </source>
</evidence>
<dbReference type="PANTHER" id="PTHR48070">
    <property type="entry name" value="ESTERASE OVCA2"/>
    <property type="match status" value="1"/>
</dbReference>
<feature type="domain" description="Serine hydrolase" evidence="3">
    <location>
        <begin position="118"/>
        <end position="360"/>
    </location>
</feature>
<dbReference type="Pfam" id="PF04911">
    <property type="entry name" value="ATP-synt_J"/>
    <property type="match status" value="1"/>
</dbReference>
<dbReference type="InParanoid" id="F0XKC4"/>
<dbReference type="GO" id="GO:0005634">
    <property type="term" value="C:nucleus"/>
    <property type="evidence" value="ECO:0007669"/>
    <property type="project" value="TreeGrafter"/>
</dbReference>
<dbReference type="FunCoup" id="F0XKC4">
    <property type="interactions" value="332"/>
</dbReference>
<dbReference type="InterPro" id="IPR029058">
    <property type="entry name" value="AB_hydrolase_fold"/>
</dbReference>
<gene>
    <name evidence="4" type="ORF">CMQ_4955</name>
</gene>
<dbReference type="EMBL" id="GL629787">
    <property type="protein sequence ID" value="EFX01884.1"/>
    <property type="molecule type" value="Genomic_DNA"/>
</dbReference>
<dbReference type="GO" id="GO:0015078">
    <property type="term" value="F:proton transmembrane transporter activity"/>
    <property type="evidence" value="ECO:0007669"/>
    <property type="project" value="InterPro"/>
</dbReference>
<reference evidence="4 5" key="1">
    <citation type="journal article" date="2011" name="Proc. Natl. Acad. Sci. U.S.A.">
        <title>Genome and transcriptome analyses of the mountain pine beetle-fungal symbiont Grosmannia clavigera, a lodgepole pine pathogen.</title>
        <authorList>
            <person name="DiGuistini S."/>
            <person name="Wang Y."/>
            <person name="Liao N.Y."/>
            <person name="Taylor G."/>
            <person name="Tanguay P."/>
            <person name="Feau N."/>
            <person name="Henrissat B."/>
            <person name="Chan S.K."/>
            <person name="Hesse-Orce U."/>
            <person name="Alamouti S.M."/>
            <person name="Tsui C.K.M."/>
            <person name="Docking R.T."/>
            <person name="Levasseur A."/>
            <person name="Haridas S."/>
            <person name="Robertson G."/>
            <person name="Birol I."/>
            <person name="Holt R.A."/>
            <person name="Marra M.A."/>
            <person name="Hamelin R.C."/>
            <person name="Hirst M."/>
            <person name="Jones S.J.M."/>
            <person name="Bohlmann J."/>
            <person name="Breuil C."/>
        </authorList>
    </citation>
    <scope>NUCLEOTIDE SEQUENCE [LARGE SCALE GENOMIC DNA]</scope>
    <source>
        <strain evidence="5">kw1407 / UAMH 11150</strain>
    </source>
</reference>
<dbReference type="InterPro" id="IPR050593">
    <property type="entry name" value="LovG"/>
</dbReference>
<dbReference type="STRING" id="655863.F0XKC4"/>
<dbReference type="InterPro" id="IPR006995">
    <property type="entry name" value="ATP_synth_F0_jsu"/>
</dbReference>
<dbReference type="OrthoDB" id="2094269at2759"/>
<evidence type="ECO:0000256" key="1">
    <source>
        <dbReference type="ARBA" id="ARBA00022801"/>
    </source>
</evidence>
<organism evidence="5">
    <name type="scientific">Grosmannia clavigera (strain kw1407 / UAMH 11150)</name>
    <name type="common">Blue stain fungus</name>
    <name type="synonym">Graphiocladiella clavigera</name>
    <dbReference type="NCBI Taxonomy" id="655863"/>
    <lineage>
        <taxon>Eukaryota</taxon>
        <taxon>Fungi</taxon>
        <taxon>Dikarya</taxon>
        <taxon>Ascomycota</taxon>
        <taxon>Pezizomycotina</taxon>
        <taxon>Sordariomycetes</taxon>
        <taxon>Sordariomycetidae</taxon>
        <taxon>Ophiostomatales</taxon>
        <taxon>Ophiostomataceae</taxon>
        <taxon>Leptographium</taxon>
    </lineage>
</organism>
<dbReference type="InterPro" id="IPR005645">
    <property type="entry name" value="FSH-like_dom"/>
</dbReference>
<protein>
    <submittedName>
        <fullName evidence="4">Dihydrofolate reductase</fullName>
    </submittedName>
</protein>
<dbReference type="HOGENOM" id="CLU_051938_2_0_1"/>
<dbReference type="GO" id="GO:0015986">
    <property type="term" value="P:proton motive force-driven ATP synthesis"/>
    <property type="evidence" value="ECO:0007669"/>
    <property type="project" value="InterPro"/>
</dbReference>
<feature type="region of interest" description="Disordered" evidence="2">
    <location>
        <begin position="170"/>
        <end position="192"/>
    </location>
</feature>
<dbReference type="GeneID" id="25978223"/>